<evidence type="ECO:0000256" key="2">
    <source>
        <dbReference type="ARBA" id="ARBA00015800"/>
    </source>
</evidence>
<evidence type="ECO:0000313" key="7">
    <source>
        <dbReference type="Proteomes" id="UP000236655"/>
    </source>
</evidence>
<dbReference type="NCBIfam" id="NF003966">
    <property type="entry name" value="PRK05458.1"/>
    <property type="match status" value="1"/>
</dbReference>
<dbReference type="InterPro" id="IPR001093">
    <property type="entry name" value="IMP_DH_GMPRt"/>
</dbReference>
<dbReference type="GO" id="GO:1902560">
    <property type="term" value="C:GMP reductase complex"/>
    <property type="evidence" value="ECO:0007669"/>
    <property type="project" value="InterPro"/>
</dbReference>
<gene>
    <name evidence="6" type="ORF">CUN60_03490</name>
</gene>
<name>A0A2I7N9N6_9NEIS</name>
<dbReference type="Proteomes" id="UP000236655">
    <property type="component" value="Chromosome"/>
</dbReference>
<dbReference type="GO" id="GO:0005829">
    <property type="term" value="C:cytosol"/>
    <property type="evidence" value="ECO:0007669"/>
    <property type="project" value="TreeGrafter"/>
</dbReference>
<dbReference type="Pfam" id="PF00478">
    <property type="entry name" value="IMPDH"/>
    <property type="match status" value="1"/>
</dbReference>
<sequence>MFKTVVAREYNYQDVYLRPRHTVVNSRKECDTSVTLGRHKFIMPVYPSNMKSVVNVDTCEFLARRGWFYTMHRFNVEQVEFVSYMQENGLVASISIGVNDDTIAQLKQLQVAGLTPEFMTLDIANAWCPKAERMIKYVKDHFESFLIVGNIAGSDAARDVHAWGADAIKAGIAGGKVCITKNKTGFHRPMVSTILDCASYTREAGVPLIADGGIVEHGDIAKAFACGANLVMAGSLFAGYDQSAGNIIEVTIDGQASPRAFKEYYGSASQYNKGEYKNVEGKKILIDYRGNIERLLNELKEDLQSSISYVGGTKVDDLIHAEIISIS</sequence>
<evidence type="ECO:0000256" key="3">
    <source>
        <dbReference type="ARBA" id="ARBA00022857"/>
    </source>
</evidence>
<dbReference type="SMART" id="SM01240">
    <property type="entry name" value="IMPDH"/>
    <property type="match status" value="1"/>
</dbReference>
<evidence type="ECO:0000256" key="1">
    <source>
        <dbReference type="ARBA" id="ARBA00012678"/>
    </source>
</evidence>
<dbReference type="RefSeq" id="WP_102952437.1">
    <property type="nucleotide sequence ID" value="NZ_CP024847.1"/>
</dbReference>
<dbReference type="InterPro" id="IPR050139">
    <property type="entry name" value="GMP_reductase"/>
</dbReference>
<dbReference type="SUPFAM" id="SSF51412">
    <property type="entry name" value="Inosine monophosphate dehydrogenase (IMPDH)"/>
    <property type="match status" value="1"/>
</dbReference>
<dbReference type="EMBL" id="CP024847">
    <property type="protein sequence ID" value="AUR53151.1"/>
    <property type="molecule type" value="Genomic_DNA"/>
</dbReference>
<keyword evidence="4" id="KW-0560">Oxidoreductase</keyword>
<dbReference type="Gene3D" id="3.20.20.70">
    <property type="entry name" value="Aldolase class I"/>
    <property type="match status" value="1"/>
</dbReference>
<dbReference type="PANTHER" id="PTHR43170:SF5">
    <property type="entry name" value="GMP REDUCTASE"/>
    <property type="match status" value="1"/>
</dbReference>
<dbReference type="GO" id="GO:0003920">
    <property type="term" value="F:GMP reductase activity"/>
    <property type="evidence" value="ECO:0007669"/>
    <property type="project" value="UniProtKB-EC"/>
</dbReference>
<feature type="domain" description="IMP dehydrogenase/GMP reductase" evidence="5">
    <location>
        <begin position="10"/>
        <end position="321"/>
    </location>
</feature>
<dbReference type="GO" id="GO:0006163">
    <property type="term" value="P:purine nucleotide metabolic process"/>
    <property type="evidence" value="ECO:0007669"/>
    <property type="project" value="InterPro"/>
</dbReference>
<dbReference type="KEGG" id="nba:CUN60_03490"/>
<dbReference type="PANTHER" id="PTHR43170">
    <property type="entry name" value="GMP REDUCTASE"/>
    <property type="match status" value="1"/>
</dbReference>
<organism evidence="6 7">
    <name type="scientific">Aquella oligotrophica</name>
    <dbReference type="NCBI Taxonomy" id="2067065"/>
    <lineage>
        <taxon>Bacteria</taxon>
        <taxon>Pseudomonadati</taxon>
        <taxon>Pseudomonadota</taxon>
        <taxon>Betaproteobacteria</taxon>
        <taxon>Neisseriales</taxon>
        <taxon>Neisseriaceae</taxon>
        <taxon>Aquella</taxon>
    </lineage>
</organism>
<dbReference type="OrthoDB" id="9805398at2"/>
<accession>A0A2I7N9N6</accession>
<dbReference type="EC" id="1.7.1.7" evidence="1"/>
<evidence type="ECO:0000313" key="6">
    <source>
        <dbReference type="EMBL" id="AUR53151.1"/>
    </source>
</evidence>
<dbReference type="PIRSF" id="PIRSF036500">
    <property type="entry name" value="GMP_red_Firmic"/>
    <property type="match status" value="1"/>
</dbReference>
<proteinExistence type="predicted"/>
<evidence type="ECO:0000256" key="4">
    <source>
        <dbReference type="ARBA" id="ARBA00023002"/>
    </source>
</evidence>
<dbReference type="InterPro" id="IPR005994">
    <property type="entry name" value="GuaC_type_2"/>
</dbReference>
<reference evidence="7" key="1">
    <citation type="submission" date="2017-11" db="EMBL/GenBank/DDBJ databases">
        <authorList>
            <person name="Chan K.G."/>
            <person name="Lee L.S."/>
        </authorList>
    </citation>
    <scope>NUCLEOTIDE SEQUENCE [LARGE SCALE GENOMIC DNA]</scope>
    <source>
        <strain evidence="7">DSM 100970</strain>
    </source>
</reference>
<keyword evidence="7" id="KW-1185">Reference proteome</keyword>
<dbReference type="InterPro" id="IPR013785">
    <property type="entry name" value="Aldolase_TIM"/>
</dbReference>
<dbReference type="CDD" id="cd00381">
    <property type="entry name" value="IMPDH"/>
    <property type="match status" value="1"/>
</dbReference>
<keyword evidence="3" id="KW-0521">NADP</keyword>
<protein>
    <recommendedName>
        <fullName evidence="2">GMP reductase</fullName>
        <ecNumber evidence="1">1.7.1.7</ecNumber>
    </recommendedName>
</protein>
<evidence type="ECO:0000259" key="5">
    <source>
        <dbReference type="Pfam" id="PF00478"/>
    </source>
</evidence>
<dbReference type="AlphaFoldDB" id="A0A2I7N9N6"/>